<reference evidence="4" key="1">
    <citation type="submission" date="2022-12" db="EMBL/GenBank/DDBJ databases">
        <authorList>
            <person name="Krivoruchko A.V."/>
            <person name="Elkin A."/>
        </authorList>
    </citation>
    <scope>NUCLEOTIDE SEQUENCE</scope>
    <source>
        <strain evidence="4">IEGM 249</strain>
    </source>
</reference>
<dbReference type="PROSITE" id="PS50977">
    <property type="entry name" value="HTH_TETR_2"/>
    <property type="match status" value="1"/>
</dbReference>
<dbReference type="SUPFAM" id="SSF46689">
    <property type="entry name" value="Homeodomain-like"/>
    <property type="match status" value="1"/>
</dbReference>
<dbReference type="InterPro" id="IPR036271">
    <property type="entry name" value="Tet_transcr_reg_TetR-rel_C_sf"/>
</dbReference>
<proteinExistence type="predicted"/>
<dbReference type="Proteomes" id="UP001066327">
    <property type="component" value="Unassembled WGS sequence"/>
</dbReference>
<dbReference type="GO" id="GO:0000976">
    <property type="term" value="F:transcription cis-regulatory region binding"/>
    <property type="evidence" value="ECO:0007669"/>
    <property type="project" value="TreeGrafter"/>
</dbReference>
<feature type="DNA-binding region" description="H-T-H motif" evidence="2">
    <location>
        <begin position="24"/>
        <end position="43"/>
    </location>
</feature>
<dbReference type="GO" id="GO:0003700">
    <property type="term" value="F:DNA-binding transcription factor activity"/>
    <property type="evidence" value="ECO:0007669"/>
    <property type="project" value="TreeGrafter"/>
</dbReference>
<sequence>MGRDEKILEVAEELFFERSFDAVGVDEIGEAAGVTGSAIYRHFEGKNEILATLFDRAIDAMLVGLTAPHDDPHQELRQLIDGLVSFALTHRRLAGIWEREHRALAEPYKRRYQRRLRRYVERWTDCLERLYPGWSADRLRTATRAVQALLMSDATRSGGPAGSKDVGPFLADMAVRSLEALGGERNGKISKRSVSTTDH</sequence>
<dbReference type="PANTHER" id="PTHR30055">
    <property type="entry name" value="HTH-TYPE TRANSCRIPTIONAL REGULATOR RUTR"/>
    <property type="match status" value="1"/>
</dbReference>
<dbReference type="PANTHER" id="PTHR30055:SF237">
    <property type="entry name" value="TRANSCRIPTIONAL REPRESSOR MCE3R"/>
    <property type="match status" value="1"/>
</dbReference>
<dbReference type="InterPro" id="IPR041490">
    <property type="entry name" value="KstR2_TetR_C"/>
</dbReference>
<evidence type="ECO:0000256" key="1">
    <source>
        <dbReference type="ARBA" id="ARBA00023125"/>
    </source>
</evidence>
<dbReference type="Pfam" id="PF00440">
    <property type="entry name" value="TetR_N"/>
    <property type="match status" value="1"/>
</dbReference>
<dbReference type="EMBL" id="CP130953">
    <property type="protein sequence ID" value="WLF44760.1"/>
    <property type="molecule type" value="Genomic_DNA"/>
</dbReference>
<dbReference type="PRINTS" id="PR00455">
    <property type="entry name" value="HTHTETR"/>
</dbReference>
<evidence type="ECO:0000259" key="3">
    <source>
        <dbReference type="PROSITE" id="PS50977"/>
    </source>
</evidence>
<evidence type="ECO:0000313" key="4">
    <source>
        <dbReference type="EMBL" id="MCZ4586305.1"/>
    </source>
</evidence>
<dbReference type="Gene3D" id="1.10.10.60">
    <property type="entry name" value="Homeodomain-like"/>
    <property type="match status" value="1"/>
</dbReference>
<dbReference type="SUPFAM" id="SSF48498">
    <property type="entry name" value="Tetracyclin repressor-like, C-terminal domain"/>
    <property type="match status" value="1"/>
</dbReference>
<dbReference type="Gene3D" id="1.10.357.10">
    <property type="entry name" value="Tetracycline Repressor, domain 2"/>
    <property type="match status" value="1"/>
</dbReference>
<feature type="domain" description="HTH tetR-type" evidence="3">
    <location>
        <begin position="1"/>
        <end position="61"/>
    </location>
</feature>
<dbReference type="InterPro" id="IPR050109">
    <property type="entry name" value="HTH-type_TetR-like_transc_reg"/>
</dbReference>
<evidence type="ECO:0000313" key="6">
    <source>
        <dbReference type="Proteomes" id="UP001066327"/>
    </source>
</evidence>
<keyword evidence="6" id="KW-1185">Reference proteome</keyword>
<name>A0AAX3Y983_RHOOP</name>
<dbReference type="AlphaFoldDB" id="A0AAX3Y983"/>
<accession>A0AAX3Y983</accession>
<organism evidence="5 7">
    <name type="scientific">Rhodococcus opacus</name>
    <name type="common">Nocardia opaca</name>
    <dbReference type="NCBI Taxonomy" id="37919"/>
    <lineage>
        <taxon>Bacteria</taxon>
        <taxon>Bacillati</taxon>
        <taxon>Actinomycetota</taxon>
        <taxon>Actinomycetes</taxon>
        <taxon>Mycobacteriales</taxon>
        <taxon>Nocardiaceae</taxon>
        <taxon>Rhodococcus</taxon>
    </lineage>
</organism>
<dbReference type="Proteomes" id="UP001231166">
    <property type="component" value="Chromosome"/>
</dbReference>
<evidence type="ECO:0000256" key="2">
    <source>
        <dbReference type="PROSITE-ProRule" id="PRU00335"/>
    </source>
</evidence>
<dbReference type="InterPro" id="IPR009057">
    <property type="entry name" value="Homeodomain-like_sf"/>
</dbReference>
<keyword evidence="1 2" id="KW-0238">DNA-binding</keyword>
<evidence type="ECO:0000313" key="5">
    <source>
        <dbReference type="EMBL" id="WLF44760.1"/>
    </source>
</evidence>
<dbReference type="RefSeq" id="WP_166680596.1">
    <property type="nucleotide sequence ID" value="NZ_CP082160.1"/>
</dbReference>
<dbReference type="Pfam" id="PF17932">
    <property type="entry name" value="TetR_C_24"/>
    <property type="match status" value="1"/>
</dbReference>
<reference evidence="5" key="2">
    <citation type="submission" date="2023-07" db="EMBL/GenBank/DDBJ databases">
        <title>Genomic analysis of Rhodococcus opacus VOC-14 with glycol ethers degradation activity.</title>
        <authorList>
            <person name="Narkevich D.A."/>
            <person name="Hlushen A.M."/>
            <person name="Akhremchuk A.E."/>
            <person name="Sikolenko M.A."/>
            <person name="Valentovich L.N."/>
        </authorList>
    </citation>
    <scope>NUCLEOTIDE SEQUENCE</scope>
    <source>
        <strain evidence="5">VOC-14</strain>
    </source>
</reference>
<gene>
    <name evidence="4" type="ORF">O4328_21900</name>
    <name evidence="5" type="ORF">Q5707_22840</name>
</gene>
<evidence type="ECO:0000313" key="7">
    <source>
        <dbReference type="Proteomes" id="UP001231166"/>
    </source>
</evidence>
<protein>
    <submittedName>
        <fullName evidence="5">TetR/AcrR family transcriptional regulator</fullName>
    </submittedName>
</protein>
<dbReference type="EMBL" id="JAPWIS010000011">
    <property type="protein sequence ID" value="MCZ4586305.1"/>
    <property type="molecule type" value="Genomic_DNA"/>
</dbReference>
<dbReference type="InterPro" id="IPR001647">
    <property type="entry name" value="HTH_TetR"/>
</dbReference>